<dbReference type="EMBL" id="CP138858">
    <property type="protein sequence ID" value="WPJ97511.1"/>
    <property type="molecule type" value="Genomic_DNA"/>
</dbReference>
<proteinExistence type="predicted"/>
<keyword evidence="2" id="KW-1185">Reference proteome</keyword>
<protein>
    <submittedName>
        <fullName evidence="1">Uncharacterized protein</fullName>
    </submittedName>
</protein>
<reference evidence="1 2" key="1">
    <citation type="submission" date="2023-11" db="EMBL/GenBank/DDBJ databases">
        <title>Coraliomargarita sp. nov., isolated from marine algae.</title>
        <authorList>
            <person name="Lee J.K."/>
            <person name="Baek J.H."/>
            <person name="Kim J.M."/>
            <person name="Choi D.G."/>
            <person name="Jeon C.O."/>
        </authorList>
    </citation>
    <scope>NUCLEOTIDE SEQUENCE [LARGE SCALE GENOMIC DNA]</scope>
    <source>
        <strain evidence="1 2">J2-16</strain>
    </source>
</reference>
<accession>A0ABZ0RMR1</accession>
<evidence type="ECO:0000313" key="2">
    <source>
        <dbReference type="Proteomes" id="UP001324993"/>
    </source>
</evidence>
<dbReference type="RefSeq" id="WP_319834353.1">
    <property type="nucleotide sequence ID" value="NZ_CP138858.1"/>
</dbReference>
<gene>
    <name evidence="1" type="ORF">SH580_07285</name>
</gene>
<name>A0ABZ0RMR1_9BACT</name>
<dbReference type="Proteomes" id="UP001324993">
    <property type="component" value="Chromosome"/>
</dbReference>
<evidence type="ECO:0000313" key="1">
    <source>
        <dbReference type="EMBL" id="WPJ97511.1"/>
    </source>
</evidence>
<sequence>MKTTSILTTISFIGLSLSTASGTIQIINTLDTIDYQWIEDTSSTYSYGHSEYKVTASVENPIDLDFRTLGEETLEIIWQGQ</sequence>
<organism evidence="1 2">
    <name type="scientific">Coraliomargarita algicola</name>
    <dbReference type="NCBI Taxonomy" id="3092156"/>
    <lineage>
        <taxon>Bacteria</taxon>
        <taxon>Pseudomonadati</taxon>
        <taxon>Verrucomicrobiota</taxon>
        <taxon>Opitutia</taxon>
        <taxon>Puniceicoccales</taxon>
        <taxon>Coraliomargaritaceae</taxon>
        <taxon>Coraliomargarita</taxon>
    </lineage>
</organism>